<dbReference type="PANTHER" id="PTHR33508:SF1">
    <property type="entry name" value="UPF0056 MEMBRANE PROTEIN YHCE"/>
    <property type="match status" value="1"/>
</dbReference>
<feature type="transmembrane region" description="Helical" evidence="7">
    <location>
        <begin position="70"/>
        <end position="94"/>
    </location>
</feature>
<dbReference type="HOGENOM" id="CLU_079909_1_0_10"/>
<dbReference type="InterPro" id="IPR002771">
    <property type="entry name" value="Multi_antbiot-R_MarC"/>
</dbReference>
<evidence type="ECO:0000256" key="5">
    <source>
        <dbReference type="ARBA" id="ARBA00022989"/>
    </source>
</evidence>
<dbReference type="KEGG" id="fli:Fleli_3704"/>
<keyword evidence="6 7" id="KW-0472">Membrane</keyword>
<dbReference type="PATRIC" id="fig|880071.3.peg.3709"/>
<reference evidence="9" key="1">
    <citation type="submission" date="2012-06" db="EMBL/GenBank/DDBJ databases">
        <title>The complete genome of Flexibacter litoralis DSM 6794.</title>
        <authorList>
            <person name="Lucas S."/>
            <person name="Copeland A."/>
            <person name="Lapidus A."/>
            <person name="Glavina del Rio T."/>
            <person name="Dalin E."/>
            <person name="Tice H."/>
            <person name="Bruce D."/>
            <person name="Goodwin L."/>
            <person name="Pitluck S."/>
            <person name="Peters L."/>
            <person name="Ovchinnikova G."/>
            <person name="Lu M."/>
            <person name="Kyrpides N."/>
            <person name="Mavromatis K."/>
            <person name="Ivanova N."/>
            <person name="Brettin T."/>
            <person name="Detter J.C."/>
            <person name="Han C."/>
            <person name="Larimer F."/>
            <person name="Land M."/>
            <person name="Hauser L."/>
            <person name="Markowitz V."/>
            <person name="Cheng J.-F."/>
            <person name="Hugenholtz P."/>
            <person name="Woyke T."/>
            <person name="Wu D."/>
            <person name="Spring S."/>
            <person name="Lang E."/>
            <person name="Kopitz M."/>
            <person name="Brambilla E."/>
            <person name="Klenk H.-P."/>
            <person name="Eisen J.A."/>
        </authorList>
    </citation>
    <scope>NUCLEOTIDE SEQUENCE [LARGE SCALE GENOMIC DNA]</scope>
    <source>
        <strain evidence="9">ATCC 23117 / DSM 6794 / NBRC 15988 / NCIMB 1366 / Sio-4</strain>
    </source>
</reference>
<evidence type="ECO:0000313" key="8">
    <source>
        <dbReference type="EMBL" id="AFM06016.1"/>
    </source>
</evidence>
<evidence type="ECO:0000256" key="6">
    <source>
        <dbReference type="ARBA" id="ARBA00023136"/>
    </source>
</evidence>
<dbReference type="eggNOG" id="COG2095">
    <property type="taxonomic scope" value="Bacteria"/>
</dbReference>
<protein>
    <recommendedName>
        <fullName evidence="7">UPF0056 inner membrane protein</fullName>
    </recommendedName>
</protein>
<dbReference type="EMBL" id="CP003345">
    <property type="protein sequence ID" value="AFM06016.1"/>
    <property type="molecule type" value="Genomic_DNA"/>
</dbReference>
<comment type="subcellular location">
    <subcellularLocation>
        <location evidence="7">Cell inner membrane</location>
        <topology evidence="7">Multi-pass membrane protein</topology>
    </subcellularLocation>
    <subcellularLocation>
        <location evidence="1">Cell membrane</location>
        <topology evidence="1">Multi-pass membrane protein</topology>
    </subcellularLocation>
</comment>
<sequence length="191" mass="20507">MEFNFKDIASVSLILFSVIDILGSIPIIIDLRKKNNGELKALQATIVSGILMVAFLFLGQEILSLFGLDVASFAIAGGLIMFLLGLEMVLGIDFFKSDPETSHSTVVPLAFPLIAGAGTMTTLISLRAEYSQASVLISVLINLIVIYAVLRASKWIDKKLGATGKAVLRKVFGIILLAISIKLIKTNIILG</sequence>
<comment type="similarity">
    <text evidence="2 7">Belongs to the UPF0056 (MarC) family.</text>
</comment>
<proteinExistence type="inferred from homology"/>
<feature type="transmembrane region" description="Helical" evidence="7">
    <location>
        <begin position="12"/>
        <end position="29"/>
    </location>
</feature>
<keyword evidence="5 7" id="KW-1133">Transmembrane helix</keyword>
<gene>
    <name evidence="8" type="ordered locus">Fleli_3704</name>
</gene>
<organism evidence="8 9">
    <name type="scientific">Bernardetia litoralis (strain ATCC 23117 / DSM 6794 / NBRC 15988 / NCIMB 1366 / Fx l1 / Sio-4)</name>
    <name type="common">Flexibacter litoralis</name>
    <dbReference type="NCBI Taxonomy" id="880071"/>
    <lineage>
        <taxon>Bacteria</taxon>
        <taxon>Pseudomonadati</taxon>
        <taxon>Bacteroidota</taxon>
        <taxon>Cytophagia</taxon>
        <taxon>Cytophagales</taxon>
        <taxon>Bernardetiaceae</taxon>
        <taxon>Bernardetia</taxon>
    </lineage>
</organism>
<dbReference type="Pfam" id="PF01914">
    <property type="entry name" value="MarC"/>
    <property type="match status" value="1"/>
</dbReference>
<dbReference type="Proteomes" id="UP000006054">
    <property type="component" value="Chromosome"/>
</dbReference>
<feature type="transmembrane region" description="Helical" evidence="7">
    <location>
        <begin position="171"/>
        <end position="190"/>
    </location>
</feature>
<evidence type="ECO:0000256" key="4">
    <source>
        <dbReference type="ARBA" id="ARBA00022692"/>
    </source>
</evidence>
<dbReference type="PANTHER" id="PTHR33508">
    <property type="entry name" value="UPF0056 MEMBRANE PROTEIN YHCE"/>
    <property type="match status" value="1"/>
</dbReference>
<dbReference type="OrthoDB" id="978595at2"/>
<keyword evidence="4 7" id="KW-0812">Transmembrane</keyword>
<dbReference type="NCBIfam" id="TIGR00427">
    <property type="entry name" value="NAAT family transporter"/>
    <property type="match status" value="1"/>
</dbReference>
<evidence type="ECO:0000256" key="1">
    <source>
        <dbReference type="ARBA" id="ARBA00004651"/>
    </source>
</evidence>
<keyword evidence="9" id="KW-1185">Reference proteome</keyword>
<keyword evidence="3" id="KW-1003">Cell membrane</keyword>
<evidence type="ECO:0000256" key="7">
    <source>
        <dbReference type="RuleBase" id="RU362048"/>
    </source>
</evidence>
<dbReference type="STRING" id="880071.Fleli_3704"/>
<dbReference type="RefSeq" id="WP_014799440.1">
    <property type="nucleotide sequence ID" value="NC_018018.1"/>
</dbReference>
<evidence type="ECO:0000256" key="2">
    <source>
        <dbReference type="ARBA" id="ARBA00009784"/>
    </source>
</evidence>
<evidence type="ECO:0000256" key="3">
    <source>
        <dbReference type="ARBA" id="ARBA00022475"/>
    </source>
</evidence>
<evidence type="ECO:0000313" key="9">
    <source>
        <dbReference type="Proteomes" id="UP000006054"/>
    </source>
</evidence>
<accession>I4APY1</accession>
<dbReference type="AlphaFoldDB" id="I4APY1"/>
<dbReference type="GO" id="GO:0005886">
    <property type="term" value="C:plasma membrane"/>
    <property type="evidence" value="ECO:0007669"/>
    <property type="project" value="UniProtKB-SubCell"/>
</dbReference>
<feature type="transmembrane region" description="Helical" evidence="7">
    <location>
        <begin position="41"/>
        <end position="58"/>
    </location>
</feature>
<feature type="transmembrane region" description="Helical" evidence="7">
    <location>
        <begin position="130"/>
        <end position="150"/>
    </location>
</feature>
<feature type="transmembrane region" description="Helical" evidence="7">
    <location>
        <begin position="106"/>
        <end position="124"/>
    </location>
</feature>
<name>I4APY1_BERLS</name>